<feature type="region of interest" description="Disordered" evidence="1">
    <location>
        <begin position="169"/>
        <end position="220"/>
    </location>
</feature>
<protein>
    <submittedName>
        <fullName evidence="2">Uncharacterized protein</fullName>
    </submittedName>
</protein>
<dbReference type="EMBL" id="JANBVN010000035">
    <property type="protein sequence ID" value="KAJ9158521.1"/>
    <property type="molecule type" value="Genomic_DNA"/>
</dbReference>
<feature type="compositionally biased region" description="Acidic residues" evidence="1">
    <location>
        <begin position="406"/>
        <end position="426"/>
    </location>
</feature>
<comment type="caution">
    <text evidence="2">The sequence shown here is derived from an EMBL/GenBank/DDBJ whole genome shotgun (WGS) entry which is preliminary data.</text>
</comment>
<evidence type="ECO:0000313" key="3">
    <source>
        <dbReference type="Proteomes" id="UP001174691"/>
    </source>
</evidence>
<reference evidence="2" key="1">
    <citation type="submission" date="2022-07" db="EMBL/GenBank/DDBJ databases">
        <title>Fungi with potential for degradation of polypropylene.</title>
        <authorList>
            <person name="Gostincar C."/>
        </authorList>
    </citation>
    <scope>NUCLEOTIDE SEQUENCE</scope>
    <source>
        <strain evidence="2">EXF-13287</strain>
    </source>
</reference>
<proteinExistence type="predicted"/>
<dbReference type="Proteomes" id="UP001174691">
    <property type="component" value="Unassembled WGS sequence"/>
</dbReference>
<feature type="region of interest" description="Disordered" evidence="1">
    <location>
        <begin position="1"/>
        <end position="29"/>
    </location>
</feature>
<evidence type="ECO:0000256" key="1">
    <source>
        <dbReference type="SAM" id="MobiDB-lite"/>
    </source>
</evidence>
<evidence type="ECO:0000313" key="2">
    <source>
        <dbReference type="EMBL" id="KAJ9158521.1"/>
    </source>
</evidence>
<dbReference type="AlphaFoldDB" id="A0AA38SF48"/>
<organism evidence="2 3">
    <name type="scientific">Coniochaeta hoffmannii</name>
    <dbReference type="NCBI Taxonomy" id="91930"/>
    <lineage>
        <taxon>Eukaryota</taxon>
        <taxon>Fungi</taxon>
        <taxon>Dikarya</taxon>
        <taxon>Ascomycota</taxon>
        <taxon>Pezizomycotina</taxon>
        <taxon>Sordariomycetes</taxon>
        <taxon>Sordariomycetidae</taxon>
        <taxon>Coniochaetales</taxon>
        <taxon>Coniochaetaceae</taxon>
        <taxon>Coniochaeta</taxon>
    </lineage>
</organism>
<sequence>MEIGRGASDEQPESPFASSASSTQYDLEDHHSYQGGLLPAFAVALGKENTKPKPSEKGEAKMVPDFGAPGEYKNSIAFRRALPALLKRKPLVLGGEESVMSGGSECEPSEPEWEIPSFGVLPESDRHLVSAQSFEQRIELWLEAVLRDSDDESSVHNLPPVIETESDLTKTNWEDFEEPSNEDPMVMPTASEMGHEREREPMASGTHSRSADLSGGTAAEQEDDQDLYVLDDHFPGQALKKHLPLFSHTASDATTRSHHVGSSVISGRRIERFAAREAVIWANFEVAEKRRELQRERVELVEGRGSIAGENLAELRYVCRWDFSWRFPLPAPLEVFAQFLEDAEIDDEEYLELKDRFDNAYVLGCNRPSMDGGWPARPCTPPDIRSANWRRGWLDPPQALLPPPAAEEEEDDDDYDEEEEGDLSSLDEEDYREWWERLQAENRRRRLAEAAARGRSAGLIDGIKAYRKAQEPKAWGQESSDERSSTSMLLPSARDEYSRLKYIDVFPWNKGPYVLHFVDDEGFPPVDRTEMAVLQEAFKEGYDRAFHAASTDMYGFVTSLKVIPSLDEFMEGRERIFY</sequence>
<feature type="compositionally biased region" description="Polar residues" evidence="1">
    <location>
        <begin position="16"/>
        <end position="25"/>
    </location>
</feature>
<feature type="region of interest" description="Disordered" evidence="1">
    <location>
        <begin position="396"/>
        <end position="426"/>
    </location>
</feature>
<gene>
    <name evidence="2" type="ORF">NKR19_g3269</name>
</gene>
<keyword evidence="3" id="KW-1185">Reference proteome</keyword>
<name>A0AA38SF48_9PEZI</name>
<accession>A0AA38SF48</accession>